<dbReference type="Gene3D" id="2.20.25.570">
    <property type="match status" value="1"/>
</dbReference>
<dbReference type="PANTHER" id="PTHR43464:SF19">
    <property type="entry name" value="UBIQUINONE BIOSYNTHESIS O-METHYLTRANSFERASE, MITOCHONDRIAL"/>
    <property type="match status" value="1"/>
</dbReference>
<dbReference type="GO" id="GO:0008168">
    <property type="term" value="F:methyltransferase activity"/>
    <property type="evidence" value="ECO:0007669"/>
    <property type="project" value="UniProtKB-KW"/>
</dbReference>
<proteinExistence type="predicted"/>
<keyword evidence="2" id="KW-0808">Transferase</keyword>
<dbReference type="InterPro" id="IPR029063">
    <property type="entry name" value="SAM-dependent_MTases_sf"/>
</dbReference>
<dbReference type="RefSeq" id="WP_380509107.1">
    <property type="nucleotide sequence ID" value="NZ_JBHEZX010000006.1"/>
</dbReference>
<evidence type="ECO:0000313" key="6">
    <source>
        <dbReference type="Proteomes" id="UP001592582"/>
    </source>
</evidence>
<dbReference type="InterPro" id="IPR041698">
    <property type="entry name" value="Methyltransf_25"/>
</dbReference>
<sequence length="248" mass="26902">MDEFEQQADRWDQWAPHYDTLGTGRHHERVAARLRDLAPAGPALELGCGTGQVAIELARLGTQVTGLDASPKMVAAFNAKAANLPARAQVGDMTTIGLDQRFTLVFTVASTLFALTSQDDQVACFRAAADHLEPGGVFVVEAGVSDWAPGTRQAMSVREIGQGHASWSAMLHDPVTQTVRSQEIRADADGMRLLPLVTRYAWPAELDLMARVAGLRRSARFGDWEGGSFNADSRRHVTLYTRSTPGDS</sequence>
<dbReference type="GO" id="GO:0032259">
    <property type="term" value="P:methylation"/>
    <property type="evidence" value="ECO:0007669"/>
    <property type="project" value="UniProtKB-KW"/>
</dbReference>
<evidence type="ECO:0000313" key="5">
    <source>
        <dbReference type="EMBL" id="MFC1410774.1"/>
    </source>
</evidence>
<dbReference type="PANTHER" id="PTHR43464">
    <property type="entry name" value="METHYLTRANSFERASE"/>
    <property type="match status" value="1"/>
</dbReference>
<gene>
    <name evidence="5" type="ORF">ACEZDG_16030</name>
</gene>
<protein>
    <submittedName>
        <fullName evidence="5">Class I SAM-dependent methyltransferase</fullName>
    </submittedName>
</protein>
<comment type="caution">
    <text evidence="5">The sequence shown here is derived from an EMBL/GenBank/DDBJ whole genome shotgun (WGS) entry which is preliminary data.</text>
</comment>
<organism evidence="5 6">
    <name type="scientific">Streptacidiphilus alkalitolerans</name>
    <dbReference type="NCBI Taxonomy" id="3342712"/>
    <lineage>
        <taxon>Bacteria</taxon>
        <taxon>Bacillati</taxon>
        <taxon>Actinomycetota</taxon>
        <taxon>Actinomycetes</taxon>
        <taxon>Kitasatosporales</taxon>
        <taxon>Streptomycetaceae</taxon>
        <taxon>Streptacidiphilus</taxon>
    </lineage>
</organism>
<dbReference type="Gene3D" id="3.40.50.150">
    <property type="entry name" value="Vaccinia Virus protein VP39"/>
    <property type="match status" value="1"/>
</dbReference>
<evidence type="ECO:0000256" key="2">
    <source>
        <dbReference type="ARBA" id="ARBA00022679"/>
    </source>
</evidence>
<evidence type="ECO:0000256" key="3">
    <source>
        <dbReference type="ARBA" id="ARBA00022691"/>
    </source>
</evidence>
<name>A0ABV6VAM2_9ACTN</name>
<dbReference type="Proteomes" id="UP001592582">
    <property type="component" value="Unassembled WGS sequence"/>
</dbReference>
<dbReference type="Pfam" id="PF13649">
    <property type="entry name" value="Methyltransf_25"/>
    <property type="match status" value="1"/>
</dbReference>
<dbReference type="EMBL" id="JBHEZX010000006">
    <property type="protein sequence ID" value="MFC1410774.1"/>
    <property type="molecule type" value="Genomic_DNA"/>
</dbReference>
<keyword evidence="3" id="KW-0949">S-adenosyl-L-methionine</keyword>
<keyword evidence="1 5" id="KW-0489">Methyltransferase</keyword>
<evidence type="ECO:0000259" key="4">
    <source>
        <dbReference type="Pfam" id="PF13649"/>
    </source>
</evidence>
<keyword evidence="6" id="KW-1185">Reference proteome</keyword>
<accession>A0ABV6VAM2</accession>
<evidence type="ECO:0000256" key="1">
    <source>
        <dbReference type="ARBA" id="ARBA00022603"/>
    </source>
</evidence>
<dbReference type="SUPFAM" id="SSF53335">
    <property type="entry name" value="S-adenosyl-L-methionine-dependent methyltransferases"/>
    <property type="match status" value="1"/>
</dbReference>
<feature type="domain" description="Methyltransferase" evidence="4">
    <location>
        <begin position="44"/>
        <end position="136"/>
    </location>
</feature>
<dbReference type="CDD" id="cd02440">
    <property type="entry name" value="AdoMet_MTases"/>
    <property type="match status" value="1"/>
</dbReference>
<reference evidence="5 6" key="1">
    <citation type="submission" date="2024-09" db="EMBL/GenBank/DDBJ databases">
        <authorList>
            <person name="Lee S.D."/>
        </authorList>
    </citation>
    <scope>NUCLEOTIDE SEQUENCE [LARGE SCALE GENOMIC DNA]</scope>
    <source>
        <strain evidence="5 6">N1-1</strain>
    </source>
</reference>